<keyword evidence="1" id="KW-0472">Membrane</keyword>
<protein>
    <submittedName>
        <fullName evidence="2">Amastin surface glycofamily protein</fullName>
    </submittedName>
</protein>
<feature type="transmembrane region" description="Helical" evidence="1">
    <location>
        <begin position="394"/>
        <end position="416"/>
    </location>
</feature>
<reference evidence="3" key="1">
    <citation type="submission" date="2019-02" db="EMBL/GenBank/DDBJ databases">
        <title>FDA dAtabase for Regulatory Grade micrObial Sequences (FDA-ARGOS): Supporting development and validation of Infectious Disease Dx tests.</title>
        <authorList>
            <person name="Duncan R."/>
            <person name="Fisher C."/>
            <person name="Tallon L."/>
            <person name="Sadzewicz L."/>
            <person name="Sengamalay N."/>
            <person name="Ott S."/>
            <person name="Godinez A."/>
            <person name="Nagaraj S."/>
            <person name="Vavikolanu K."/>
            <person name="Vyas G."/>
            <person name="Nadendla S."/>
            <person name="Aluvathingal J."/>
            <person name="Sichtig H."/>
        </authorList>
    </citation>
    <scope>NUCLEOTIDE SEQUENCE [LARGE SCALE GENOMIC DNA]</scope>
    <source>
        <strain evidence="3">FDAARGOS_360</strain>
    </source>
</reference>
<sequence length="823" mass="90521">MVTEFNKGDGPLCPPLKNNYKFGYGFFLLLVAWVLDLVDIVFLLFPLPTMRADETARQLRDDALVEEPAELMPPPVTHTTDVTASALEQEPGRAARLGRGMRSTRVRVAPTAQHVPEGGDEQGQDEPVRRMARLKGRQCVLGDQDVAVVQQRPPSPGLRHGAVAEVMGNATWPLVVGTDGGELCVAPERIVLRGPPRKLHHTARLLERASWLRCCAHGPRAVEAVALIPISRALCRSAVRVEGGPLAHVGVRGAEGRLRCVVEALCVKRGARCAATLWRWRVRPSSVPSHRGGVPIASLSMAAAGVRRLGLRMIATQHAVGELFAAVHECRLSAGRRTDEKLLRSVRRWGRTALHDPAQDVCVFHHKLFHSASRCCWPQARAFRREVSKMGCKFTFLVYAILQLIAFLSVLIGTPLDMFRGDFKEFGELPCVTLWGFKRMCYSIIYALDTDEKWATCHNRRNRFRASEALAVISIMVYCAAFVLGVIMLFCCSLLRWVCLTLNVVGLLTLGITWVFMVLSYFLDEGVLCPPLRTDFQYGVGFILFLVAWVLDLVDIVFLLFPAHTKDSVETARQLRDDALVEEPAELILPCEESLPLATGFGGVVRLGARHGMQAEHRVSKGPDPRLASILPEVVRHSPRPPPVTHTTDVGPYMDTGWMNSAIVLEEGAAALRTGDMIEGCECRSCGYVVGVWLDCSPWLCVLCNVGGVAGWKASLSQGSMPEGLMSSAVLGAAGGRAYRLGAVPPRRRQPFTCGCTSERCHHLLFEDFQELRAASANQRESLCVKRGREVCGDAVALAMAAAGVRRLGLRMIAVRRRERAFA</sequence>
<feature type="transmembrane region" description="Helical" evidence="1">
    <location>
        <begin position="469"/>
        <end position="490"/>
    </location>
</feature>
<dbReference type="PANTHER" id="PTHR33297:SF4">
    <property type="entry name" value="AMASTIN"/>
    <property type="match status" value="1"/>
</dbReference>
<dbReference type="PANTHER" id="PTHR33297">
    <property type="entry name" value="AMASTIN-LIKE SURFACE PROTEIN-LIKE PROTEIN-RELATED"/>
    <property type="match status" value="1"/>
</dbReference>
<dbReference type="VEuPathDB" id="TriTrypDB:LDHU3_34.4500"/>
<evidence type="ECO:0000256" key="1">
    <source>
        <dbReference type="SAM" id="Phobius"/>
    </source>
</evidence>
<dbReference type="Pfam" id="PF07344">
    <property type="entry name" value="Amastin"/>
    <property type="match status" value="2"/>
</dbReference>
<organism evidence="2 3">
    <name type="scientific">Leishmania donovani</name>
    <dbReference type="NCBI Taxonomy" id="5661"/>
    <lineage>
        <taxon>Eukaryota</taxon>
        <taxon>Discoba</taxon>
        <taxon>Euglenozoa</taxon>
        <taxon>Kinetoplastea</taxon>
        <taxon>Metakinetoplastina</taxon>
        <taxon>Trypanosomatida</taxon>
        <taxon>Trypanosomatidae</taxon>
        <taxon>Leishmaniinae</taxon>
        <taxon>Leishmania</taxon>
    </lineage>
</organism>
<evidence type="ECO:0000313" key="3">
    <source>
        <dbReference type="Proteomes" id="UP000318821"/>
    </source>
</evidence>
<dbReference type="VEuPathDB" id="TriTrypDB:LDHU3_31.0690"/>
<accession>A0A504XDS7</accession>
<name>A0A504XDS7_LEIDO</name>
<gene>
    <name evidence="2" type="ORF">CGC20_11470</name>
</gene>
<proteinExistence type="predicted"/>
<dbReference type="VEuPathDB" id="TriTrypDB:LdCL_340017500"/>
<feature type="transmembrane region" description="Helical" evidence="1">
    <location>
        <begin position="542"/>
        <end position="563"/>
    </location>
</feature>
<evidence type="ECO:0000313" key="2">
    <source>
        <dbReference type="EMBL" id="TPP42967.1"/>
    </source>
</evidence>
<dbReference type="Proteomes" id="UP000318821">
    <property type="component" value="Unassembled WGS sequence"/>
</dbReference>
<dbReference type="AlphaFoldDB" id="A0A504XDS7"/>
<comment type="caution">
    <text evidence="2">The sequence shown here is derived from an EMBL/GenBank/DDBJ whole genome shotgun (WGS) entry which is preliminary data.</text>
</comment>
<dbReference type="EMBL" id="RHLD01000020">
    <property type="protein sequence ID" value="TPP42967.1"/>
    <property type="molecule type" value="Genomic_DNA"/>
</dbReference>
<feature type="transmembrane region" description="Helical" evidence="1">
    <location>
        <begin position="24"/>
        <end position="47"/>
    </location>
</feature>
<keyword evidence="1" id="KW-0812">Transmembrane</keyword>
<feature type="transmembrane region" description="Helical" evidence="1">
    <location>
        <begin position="497"/>
        <end position="522"/>
    </location>
</feature>
<dbReference type="InterPro" id="IPR009944">
    <property type="entry name" value="Amastin"/>
</dbReference>
<keyword evidence="1" id="KW-1133">Transmembrane helix</keyword>